<sequence>MEYLVNITAGGQANYLCRENETLLRGMLRLGCKGIPVGCLGGGCGVCKIKILKGTVRKLGPMSRAHITVEEEKNGCCLACKVAPVESVEIEVLSKKINKSLAALIPQKGKS</sequence>
<dbReference type="PROSITE" id="PS00197">
    <property type="entry name" value="2FE2S_FER_1"/>
    <property type="match status" value="1"/>
</dbReference>
<dbReference type="Proteomes" id="UP000813068">
    <property type="component" value="Unassembled WGS sequence"/>
</dbReference>
<dbReference type="InterPro" id="IPR006058">
    <property type="entry name" value="2Fe2S_fd_BS"/>
</dbReference>
<feature type="domain" description="2Fe-2S ferredoxin-type" evidence="1">
    <location>
        <begin position="3"/>
        <end position="96"/>
    </location>
</feature>
<dbReference type="PROSITE" id="PS51085">
    <property type="entry name" value="2FE2S_FER_2"/>
    <property type="match status" value="1"/>
</dbReference>
<evidence type="ECO:0000313" key="3">
    <source>
        <dbReference type="Proteomes" id="UP000813068"/>
    </source>
</evidence>
<name>A0ABS6MWZ9_9GAMM</name>
<comment type="caution">
    <text evidence="2">The sequence shown here is derived from an EMBL/GenBank/DDBJ whole genome shotgun (WGS) entry which is preliminary data.</text>
</comment>
<dbReference type="InterPro" id="IPR001041">
    <property type="entry name" value="2Fe-2S_ferredoxin-type"/>
</dbReference>
<protein>
    <submittedName>
        <fullName evidence="2">2Fe-2S iron-sulfur cluster binding domain-containing protein</fullName>
    </submittedName>
</protein>
<evidence type="ECO:0000313" key="2">
    <source>
        <dbReference type="EMBL" id="MBV2133336.1"/>
    </source>
</evidence>
<gene>
    <name evidence="2" type="ORF">KRX52_11070</name>
</gene>
<accession>A0ABS6MWZ9</accession>
<reference evidence="2 3" key="1">
    <citation type="submission" date="2021-06" db="EMBL/GenBank/DDBJ databases">
        <title>Differences between aerobic and microaerobic xylene degrading microbial communities.</title>
        <authorList>
            <person name="Banerjee S."/>
            <person name="Tancsics A."/>
        </authorList>
    </citation>
    <scope>NUCLEOTIDE SEQUENCE [LARGE SCALE GENOMIC DNA]</scope>
    <source>
        <strain evidence="2 3">MAP12</strain>
    </source>
</reference>
<proteinExistence type="predicted"/>
<dbReference type="Pfam" id="PF00111">
    <property type="entry name" value="Fer2"/>
    <property type="match status" value="1"/>
</dbReference>
<dbReference type="EMBL" id="JAHRGL010000025">
    <property type="protein sequence ID" value="MBV2133336.1"/>
    <property type="molecule type" value="Genomic_DNA"/>
</dbReference>
<evidence type="ECO:0000259" key="1">
    <source>
        <dbReference type="PROSITE" id="PS51085"/>
    </source>
</evidence>
<keyword evidence="3" id="KW-1185">Reference proteome</keyword>
<organism evidence="2 3">
    <name type="scientific">Geopseudomonas aromaticivorans</name>
    <dbReference type="NCBI Taxonomy" id="2849492"/>
    <lineage>
        <taxon>Bacteria</taxon>
        <taxon>Pseudomonadati</taxon>
        <taxon>Pseudomonadota</taxon>
        <taxon>Gammaproteobacteria</taxon>
        <taxon>Pseudomonadales</taxon>
        <taxon>Pseudomonadaceae</taxon>
        <taxon>Geopseudomonas</taxon>
    </lineage>
</organism>